<dbReference type="Proteomes" id="UP000485058">
    <property type="component" value="Unassembled WGS sequence"/>
</dbReference>
<reference evidence="1 2" key="1">
    <citation type="submission" date="2020-02" db="EMBL/GenBank/DDBJ databases">
        <title>Draft genome sequence of Haematococcus lacustris strain NIES-144.</title>
        <authorList>
            <person name="Morimoto D."/>
            <person name="Nakagawa S."/>
            <person name="Yoshida T."/>
            <person name="Sawayama S."/>
        </authorList>
    </citation>
    <scope>NUCLEOTIDE SEQUENCE [LARGE SCALE GENOMIC DNA]</scope>
    <source>
        <strain evidence="1 2">NIES-144</strain>
    </source>
</reference>
<sequence>MYPVQSATQWPYISYPSPLSVTFARYAAAAAAKTRLDALRAVHCWQPPRSRGGEGQPTSNDYFQFATPEGLGVGGAGHFAIW</sequence>
<organism evidence="1 2">
    <name type="scientific">Haematococcus lacustris</name>
    <name type="common">Green alga</name>
    <name type="synonym">Haematococcus pluvialis</name>
    <dbReference type="NCBI Taxonomy" id="44745"/>
    <lineage>
        <taxon>Eukaryota</taxon>
        <taxon>Viridiplantae</taxon>
        <taxon>Chlorophyta</taxon>
        <taxon>core chlorophytes</taxon>
        <taxon>Chlorophyceae</taxon>
        <taxon>CS clade</taxon>
        <taxon>Chlamydomonadales</taxon>
        <taxon>Haematococcaceae</taxon>
        <taxon>Haematococcus</taxon>
    </lineage>
</organism>
<gene>
    <name evidence="1" type="ORF">HaLaN_28634</name>
</gene>
<dbReference type="AlphaFoldDB" id="A0A6A0AAQ0"/>
<comment type="caution">
    <text evidence="1">The sequence shown here is derived from an EMBL/GenBank/DDBJ whole genome shotgun (WGS) entry which is preliminary data.</text>
</comment>
<keyword evidence="2" id="KW-1185">Reference proteome</keyword>
<evidence type="ECO:0000313" key="1">
    <source>
        <dbReference type="EMBL" id="GFH29889.1"/>
    </source>
</evidence>
<evidence type="ECO:0000313" key="2">
    <source>
        <dbReference type="Proteomes" id="UP000485058"/>
    </source>
</evidence>
<dbReference type="EMBL" id="BLLF01004582">
    <property type="protein sequence ID" value="GFH29889.1"/>
    <property type="molecule type" value="Genomic_DNA"/>
</dbReference>
<accession>A0A6A0AAQ0</accession>
<proteinExistence type="predicted"/>
<protein>
    <submittedName>
        <fullName evidence="1">Uncharacterized protein</fullName>
    </submittedName>
</protein>
<name>A0A6A0AAQ0_HAELA</name>